<protein>
    <submittedName>
        <fullName evidence="2">S9 family peptidase</fullName>
    </submittedName>
</protein>
<accession>A0A432X961</accession>
<dbReference type="PANTHER" id="PTHR11731:SF193">
    <property type="entry name" value="DIPEPTIDYL PEPTIDASE 9"/>
    <property type="match status" value="1"/>
</dbReference>
<dbReference type="InterPro" id="IPR050278">
    <property type="entry name" value="Serine_Prot_S9B/DPPIV"/>
</dbReference>
<gene>
    <name evidence="2" type="ORF">CWE15_01715</name>
</gene>
<feature type="domain" description="Peptidase S9 prolyl oligopeptidase catalytic" evidence="1">
    <location>
        <begin position="733"/>
        <end position="903"/>
    </location>
</feature>
<dbReference type="Proteomes" id="UP000286976">
    <property type="component" value="Unassembled WGS sequence"/>
</dbReference>
<dbReference type="PANTHER" id="PTHR11731">
    <property type="entry name" value="PROTEASE FAMILY S9B,C DIPEPTIDYL-PEPTIDASE IV-RELATED"/>
    <property type="match status" value="1"/>
</dbReference>
<evidence type="ECO:0000313" key="2">
    <source>
        <dbReference type="EMBL" id="RUO43927.1"/>
    </source>
</evidence>
<evidence type="ECO:0000313" key="3">
    <source>
        <dbReference type="Proteomes" id="UP000286976"/>
    </source>
</evidence>
<organism evidence="2 3">
    <name type="scientific">Aliidiomarina taiwanensis</name>
    <dbReference type="NCBI Taxonomy" id="946228"/>
    <lineage>
        <taxon>Bacteria</taxon>
        <taxon>Pseudomonadati</taxon>
        <taxon>Pseudomonadota</taxon>
        <taxon>Gammaproteobacteria</taxon>
        <taxon>Alteromonadales</taxon>
        <taxon>Idiomarinaceae</taxon>
        <taxon>Aliidiomarina</taxon>
    </lineage>
</organism>
<dbReference type="RefSeq" id="WP_126756321.1">
    <property type="nucleotide sequence ID" value="NZ_PIPQ01000001.1"/>
</dbReference>
<sequence>MRHPVHFVLHLLVWVLLTTTSFVGSQAWAETQVSPRPLTVTDIMKFREIKQQVWSESGHVYAYSAVPDRGDATGYVVRLNDTDNTPAKEFTVVRGTRAKITKNGGFVAFLQQPTLLAREQASSPKERRALAQHAVLVNTQTGEQRVFENIESFDFTGDDASLVLLEKKSSDADDDAGQRLIYVNLTSGAQRHVPNIAQYQVAEQGPRIALLTQASDNTPGQVLVRNTQNHSQLVLHENVGHAKAVFAFDSKGTRLAMATGAADSEKDASSRILSLWQYGEGLQQRPLNEAGWQVSEHTSLRWILDDAAFVFGTRPMAEAATTELGKPETEDDLYSLERILSDRTLQVWHGEDDRIMPQQRVLQKRLARATADVVYWIEEDRMVRISDNTEYSVRIDAENTSALLFDATPYLREYTWNGSYLDLYHVNLKTGEKQKVASRLPYSWAQGSVSPNGRYVAYVNNEKLHVFDSATGSSRQVASKVDTVWVDELQDRPSEASAYGFGGWLADSTGFYAYDRYDIWLVTPLDTALNITLGQGRANQTSYRIEKKAEGHYRAGEPLLVKSFHDRLKTSGFHRLNAVMGELENLRAGKKTYRLAKQFPASQRVYFTEQDFRQFPNMLVADTNLTAPVQVTDVNPQQSEFIWGTAELVEWESQVGETLQGVLLKPDNYDPNRAYPMVVYYYEKFSQRVYQYNQMKVNHRPNFPFYLGQDYLVFLPDIHFRLGAPGPSATESLVPAMEMLIEQGIADPKAIGLHGHSWSGYQTAFVVTETDMFAAAVSGAPVSNMTSAYSGIRWQSGLARQFQYERGQSRIGESLVENLDAYIKNSPVFFADKINTPMLIQFGDKDGAVPWEQGIEYYLALRRQDKPVVMLQYEGEPHHLQKYANKVDYTLKMLEFFDHYLKGAEAPQWWTDGLEFQVYE</sequence>
<dbReference type="OrthoDB" id="6388416at2"/>
<dbReference type="GO" id="GO:0008236">
    <property type="term" value="F:serine-type peptidase activity"/>
    <property type="evidence" value="ECO:0007669"/>
    <property type="project" value="InterPro"/>
</dbReference>
<dbReference type="GO" id="GO:0006508">
    <property type="term" value="P:proteolysis"/>
    <property type="evidence" value="ECO:0007669"/>
    <property type="project" value="InterPro"/>
</dbReference>
<dbReference type="SUPFAM" id="SSF53474">
    <property type="entry name" value="alpha/beta-Hydrolases"/>
    <property type="match status" value="1"/>
</dbReference>
<dbReference type="SUPFAM" id="SSF82171">
    <property type="entry name" value="DPP6 N-terminal domain-like"/>
    <property type="match status" value="1"/>
</dbReference>
<comment type="caution">
    <text evidence="2">The sequence shown here is derived from an EMBL/GenBank/DDBJ whole genome shotgun (WGS) entry which is preliminary data.</text>
</comment>
<dbReference type="AlphaFoldDB" id="A0A432X961"/>
<proteinExistence type="predicted"/>
<evidence type="ECO:0000259" key="1">
    <source>
        <dbReference type="Pfam" id="PF00326"/>
    </source>
</evidence>
<keyword evidence="3" id="KW-1185">Reference proteome</keyword>
<dbReference type="Pfam" id="PF00326">
    <property type="entry name" value="Peptidase_S9"/>
    <property type="match status" value="1"/>
</dbReference>
<name>A0A432X961_9GAMM</name>
<dbReference type="InterPro" id="IPR001375">
    <property type="entry name" value="Peptidase_S9_cat"/>
</dbReference>
<dbReference type="Gene3D" id="3.40.50.1820">
    <property type="entry name" value="alpha/beta hydrolase"/>
    <property type="match status" value="1"/>
</dbReference>
<dbReference type="EMBL" id="PIPQ01000001">
    <property type="protein sequence ID" value="RUO43927.1"/>
    <property type="molecule type" value="Genomic_DNA"/>
</dbReference>
<reference evidence="2 3" key="1">
    <citation type="journal article" date="2011" name="Front. Microbiol.">
        <title>Genomic signatures of strain selection and enhancement in Bacillus atrophaeus var. globigii, a historical biowarfare simulant.</title>
        <authorList>
            <person name="Gibbons H.S."/>
            <person name="Broomall S.M."/>
            <person name="McNew L.A."/>
            <person name="Daligault H."/>
            <person name="Chapman C."/>
            <person name="Bruce D."/>
            <person name="Karavis M."/>
            <person name="Krepps M."/>
            <person name="McGregor P.A."/>
            <person name="Hong C."/>
            <person name="Park K.H."/>
            <person name="Akmal A."/>
            <person name="Feldman A."/>
            <person name="Lin J.S."/>
            <person name="Chang W.E."/>
            <person name="Higgs B.W."/>
            <person name="Demirev P."/>
            <person name="Lindquist J."/>
            <person name="Liem A."/>
            <person name="Fochler E."/>
            <person name="Read T.D."/>
            <person name="Tapia R."/>
            <person name="Johnson S."/>
            <person name="Bishop-Lilly K.A."/>
            <person name="Detter C."/>
            <person name="Han C."/>
            <person name="Sozhamannan S."/>
            <person name="Rosenzweig C.N."/>
            <person name="Skowronski E.W."/>
        </authorList>
    </citation>
    <scope>NUCLEOTIDE SEQUENCE [LARGE SCALE GENOMIC DNA]</scope>
    <source>
        <strain evidence="2 3">AIT1</strain>
    </source>
</reference>
<dbReference type="InterPro" id="IPR029058">
    <property type="entry name" value="AB_hydrolase_fold"/>
</dbReference>
<dbReference type="GO" id="GO:0008239">
    <property type="term" value="F:dipeptidyl-peptidase activity"/>
    <property type="evidence" value="ECO:0007669"/>
    <property type="project" value="TreeGrafter"/>
</dbReference>